<sequence length="95" mass="10858">MAKRISTAIAHAGVNQQFIIHHSSFVIRHSSFDIRHSSFIIRHSSFDIQNHFPENTAVKSCDFPVFKSMISNRRNALKLPMSLSLLIKIEPIKIT</sequence>
<dbReference type="AlphaFoldDB" id="A0A1G5D6N3"/>
<protein>
    <submittedName>
        <fullName evidence="1">Uncharacterized protein</fullName>
    </submittedName>
</protein>
<proteinExistence type="predicted"/>
<dbReference type="Proteomes" id="UP000199354">
    <property type="component" value="Unassembled WGS sequence"/>
</dbReference>
<gene>
    <name evidence="1" type="ORF">SAMN02927903_00766</name>
</gene>
<accession>A0A1G5D6N3</accession>
<evidence type="ECO:0000313" key="2">
    <source>
        <dbReference type="Proteomes" id="UP000199354"/>
    </source>
</evidence>
<evidence type="ECO:0000313" key="1">
    <source>
        <dbReference type="EMBL" id="SCY10284.1"/>
    </source>
</evidence>
<organism evidence="1 2">
    <name type="scientific">Flavobacterium caeni</name>
    <dbReference type="NCBI Taxonomy" id="490189"/>
    <lineage>
        <taxon>Bacteria</taxon>
        <taxon>Pseudomonadati</taxon>
        <taxon>Bacteroidota</taxon>
        <taxon>Flavobacteriia</taxon>
        <taxon>Flavobacteriales</taxon>
        <taxon>Flavobacteriaceae</taxon>
        <taxon>Flavobacterium</taxon>
    </lineage>
</organism>
<dbReference type="EMBL" id="FMVF01000003">
    <property type="protein sequence ID" value="SCY10284.1"/>
    <property type="molecule type" value="Genomic_DNA"/>
</dbReference>
<reference evidence="1 2" key="1">
    <citation type="submission" date="2016-10" db="EMBL/GenBank/DDBJ databases">
        <authorList>
            <person name="de Groot N.N."/>
        </authorList>
    </citation>
    <scope>NUCLEOTIDE SEQUENCE [LARGE SCALE GENOMIC DNA]</scope>
    <source>
        <strain evidence="1 2">CGMCC 1.7031</strain>
    </source>
</reference>
<name>A0A1G5D6N3_9FLAO</name>
<keyword evidence="2" id="KW-1185">Reference proteome</keyword>